<protein>
    <submittedName>
        <fullName evidence="3">PAS domain-containing protein</fullName>
    </submittedName>
</protein>
<dbReference type="Pfam" id="PF08348">
    <property type="entry name" value="PAS_6"/>
    <property type="match status" value="1"/>
</dbReference>
<dbReference type="PANTHER" id="PTHR35568">
    <property type="entry name" value="TRANSCRIPTIONAL REGULATOR DAUR"/>
    <property type="match status" value="1"/>
</dbReference>
<dbReference type="InterPro" id="IPR039445">
    <property type="entry name" value="DauR-like_HTH"/>
</dbReference>
<proteinExistence type="predicted"/>
<evidence type="ECO:0000313" key="3">
    <source>
        <dbReference type="EMBL" id="MCK6265129.1"/>
    </source>
</evidence>
<dbReference type="Pfam" id="PF13309">
    <property type="entry name" value="HTH_22"/>
    <property type="match status" value="1"/>
</dbReference>
<dbReference type="RefSeq" id="WP_248010209.1">
    <property type="nucleotide sequence ID" value="NZ_JAJHVV010000012.1"/>
</dbReference>
<sequence length="224" mass="24869">MLKQVKFSQQDSESLSNYFRLADTIADLIGPHCEVVIHSFESFEESVVKIVNGHHTGRAMGAPITDLGLKMWRDYENSGVVSPKSYFTNSCDGSLLKSTTCILAGADNKAIGMLCINMNLSFPFPEIIKTLMPDVSVATTMVNENFSTNATDVIDQALSSVIEEVDNDDSVSSKGRNKAITKRLFDNGVFELKETTTQVSERLGITRQAVYKYLREFKSEFLVN</sequence>
<gene>
    <name evidence="3" type="ORF">KP803_17780</name>
</gene>
<dbReference type="InterPro" id="IPR039446">
    <property type="entry name" value="DauR-like"/>
</dbReference>
<keyword evidence="4" id="KW-1185">Reference proteome</keyword>
<evidence type="ECO:0000259" key="2">
    <source>
        <dbReference type="Pfam" id="PF13309"/>
    </source>
</evidence>
<feature type="domain" description="YheO-like" evidence="1">
    <location>
        <begin position="15"/>
        <end position="121"/>
    </location>
</feature>
<evidence type="ECO:0000313" key="4">
    <source>
        <dbReference type="Proteomes" id="UP001139559"/>
    </source>
</evidence>
<organism evidence="3 4">
    <name type="scientific">Vibrio amylolyticus</name>
    <dbReference type="NCBI Taxonomy" id="2847292"/>
    <lineage>
        <taxon>Bacteria</taxon>
        <taxon>Pseudomonadati</taxon>
        <taxon>Pseudomonadota</taxon>
        <taxon>Gammaproteobacteria</taxon>
        <taxon>Vibrionales</taxon>
        <taxon>Vibrionaceae</taxon>
        <taxon>Vibrio</taxon>
    </lineage>
</organism>
<dbReference type="PANTHER" id="PTHR35568:SF1">
    <property type="entry name" value="TRANSCRIPTIONAL REGULATOR DAUR"/>
    <property type="match status" value="1"/>
</dbReference>
<name>A0A9X2BIX1_9VIBR</name>
<dbReference type="Proteomes" id="UP001139559">
    <property type="component" value="Unassembled WGS sequence"/>
</dbReference>
<reference evidence="3" key="1">
    <citation type="submission" date="2021-11" db="EMBL/GenBank/DDBJ databases">
        <title>Vibrio ZSDE26 sp. nov. and Vibrio ZSDZ34 sp. nov., isolated from coastal seawater in Qingdao.</title>
        <authorList>
            <person name="Zhang P."/>
        </authorList>
    </citation>
    <scope>NUCLEOTIDE SEQUENCE</scope>
    <source>
        <strain evidence="3">ZSDE26</strain>
    </source>
</reference>
<dbReference type="EMBL" id="JAJHVV010000012">
    <property type="protein sequence ID" value="MCK6265129.1"/>
    <property type="molecule type" value="Genomic_DNA"/>
</dbReference>
<dbReference type="InterPro" id="IPR013559">
    <property type="entry name" value="YheO"/>
</dbReference>
<dbReference type="AlphaFoldDB" id="A0A9X2BIX1"/>
<accession>A0A9X2BIX1</accession>
<comment type="caution">
    <text evidence="3">The sequence shown here is derived from an EMBL/GenBank/DDBJ whole genome shotgun (WGS) entry which is preliminary data.</text>
</comment>
<feature type="domain" description="Transcriptional regulator DauR-like HTH" evidence="2">
    <location>
        <begin position="158"/>
        <end position="215"/>
    </location>
</feature>
<evidence type="ECO:0000259" key="1">
    <source>
        <dbReference type="Pfam" id="PF08348"/>
    </source>
</evidence>